<proteinExistence type="predicted"/>
<dbReference type="Gene3D" id="3.40.50.720">
    <property type="entry name" value="NAD(P)-binding Rossmann-like Domain"/>
    <property type="match status" value="1"/>
</dbReference>
<dbReference type="InterPro" id="IPR036291">
    <property type="entry name" value="NAD(P)-bd_dom_sf"/>
</dbReference>
<dbReference type="SUPFAM" id="SSF50129">
    <property type="entry name" value="GroES-like"/>
    <property type="match status" value="1"/>
</dbReference>
<gene>
    <name evidence="2" type="ORF">Q766_12950</name>
</gene>
<dbReference type="OrthoDB" id="9787435at2"/>
<dbReference type="SMART" id="SM00829">
    <property type="entry name" value="PKS_ER"/>
    <property type="match status" value="1"/>
</dbReference>
<dbReference type="InterPro" id="IPR013149">
    <property type="entry name" value="ADH-like_C"/>
</dbReference>
<evidence type="ECO:0000313" key="3">
    <source>
        <dbReference type="Proteomes" id="UP000030111"/>
    </source>
</evidence>
<name>A0A0A2MLA8_9FLAO</name>
<dbReference type="RefSeq" id="WP_026990170.1">
    <property type="nucleotide sequence ID" value="NZ_AUGP01000017.1"/>
</dbReference>
<keyword evidence="3" id="KW-1185">Reference proteome</keyword>
<dbReference type="PANTHER" id="PTHR43677:SF11">
    <property type="entry name" value="ZINC-CONTAINING ALCOHOL DEHYDROGENASE"/>
    <property type="match status" value="1"/>
</dbReference>
<dbReference type="SUPFAM" id="SSF51735">
    <property type="entry name" value="NAD(P)-binding Rossmann-fold domains"/>
    <property type="match status" value="1"/>
</dbReference>
<dbReference type="Gene3D" id="3.90.180.10">
    <property type="entry name" value="Medium-chain alcohol dehydrogenases, catalytic domain"/>
    <property type="match status" value="1"/>
</dbReference>
<dbReference type="PANTHER" id="PTHR43677">
    <property type="entry name" value="SHORT-CHAIN DEHYDROGENASE/REDUCTASE"/>
    <property type="match status" value="1"/>
</dbReference>
<dbReference type="EMBL" id="JRLY01000010">
    <property type="protein sequence ID" value="KGO92366.1"/>
    <property type="molecule type" value="Genomic_DNA"/>
</dbReference>
<dbReference type="Pfam" id="PF00107">
    <property type="entry name" value="ADH_zinc_N"/>
    <property type="match status" value="1"/>
</dbReference>
<dbReference type="GO" id="GO:0016491">
    <property type="term" value="F:oxidoreductase activity"/>
    <property type="evidence" value="ECO:0007669"/>
    <property type="project" value="InterPro"/>
</dbReference>
<protein>
    <recommendedName>
        <fullName evidence="1">Enoyl reductase (ER) domain-containing protein</fullName>
    </recommendedName>
</protein>
<dbReference type="AlphaFoldDB" id="A0A0A2MLA8"/>
<accession>A0A0A2MLA8</accession>
<dbReference type="Proteomes" id="UP000030111">
    <property type="component" value="Unassembled WGS sequence"/>
</dbReference>
<evidence type="ECO:0000313" key="2">
    <source>
        <dbReference type="EMBL" id="KGO92366.1"/>
    </source>
</evidence>
<dbReference type="InterPro" id="IPR011032">
    <property type="entry name" value="GroES-like_sf"/>
</dbReference>
<dbReference type="InterPro" id="IPR051397">
    <property type="entry name" value="Zn-ADH-like_protein"/>
</dbReference>
<feature type="domain" description="Enoyl reductase (ER)" evidence="1">
    <location>
        <begin position="10"/>
        <end position="290"/>
    </location>
</feature>
<sequence>MKAGILHQLGTNPIYGDFENPQPQQGQLIVNVKAAAIKQVDRSKVAGRHYTTFASLPVVPGIDGVGTLPNGDAVYAWGLTGMFAEQAVIEDGRYTPLPKGLDFALAAALPNALVGSDMALLYRAQIRAGQTVLINGATGATGKIAVQMSKYRGAQKVIVTGRNQAVLNDLLLLGADEIIPLMQDDETIINQIQESFKATPIDIVIDYLWGHPVELILKAINGLPPYKITIVTVGEMAGSTINLPSGILRSRMVQLLGSGIGSLSKKDIADYLETELPAIFSLAAQGKLVMEVATFPLSEIESVWSRDETSGKRNVIIME</sequence>
<evidence type="ECO:0000259" key="1">
    <source>
        <dbReference type="SMART" id="SM00829"/>
    </source>
</evidence>
<organism evidence="2 3">
    <name type="scientific">Flavobacterium subsaxonicum WB 4.1-42 = DSM 21790</name>
    <dbReference type="NCBI Taxonomy" id="1121898"/>
    <lineage>
        <taxon>Bacteria</taxon>
        <taxon>Pseudomonadati</taxon>
        <taxon>Bacteroidota</taxon>
        <taxon>Flavobacteriia</taxon>
        <taxon>Flavobacteriales</taxon>
        <taxon>Flavobacteriaceae</taxon>
        <taxon>Flavobacterium</taxon>
    </lineage>
</organism>
<dbReference type="InterPro" id="IPR020843">
    <property type="entry name" value="ER"/>
</dbReference>
<dbReference type="eggNOG" id="COG0604">
    <property type="taxonomic scope" value="Bacteria"/>
</dbReference>
<dbReference type="STRING" id="1121898.GCA_000422725_01277"/>
<reference evidence="2 3" key="1">
    <citation type="submission" date="2013-09" db="EMBL/GenBank/DDBJ databases">
        <authorList>
            <person name="Zeng Z."/>
            <person name="Chen C."/>
        </authorList>
    </citation>
    <scope>NUCLEOTIDE SEQUENCE [LARGE SCALE GENOMIC DNA]</scope>
    <source>
        <strain evidence="2 3">WB 4.1-42</strain>
    </source>
</reference>
<comment type="caution">
    <text evidence="2">The sequence shown here is derived from an EMBL/GenBank/DDBJ whole genome shotgun (WGS) entry which is preliminary data.</text>
</comment>